<organism evidence="9 10">
    <name type="scientific">Catenaria anguillulae PL171</name>
    <dbReference type="NCBI Taxonomy" id="765915"/>
    <lineage>
        <taxon>Eukaryota</taxon>
        <taxon>Fungi</taxon>
        <taxon>Fungi incertae sedis</taxon>
        <taxon>Blastocladiomycota</taxon>
        <taxon>Blastocladiomycetes</taxon>
        <taxon>Blastocladiales</taxon>
        <taxon>Catenariaceae</taxon>
        <taxon>Catenaria</taxon>
    </lineage>
</organism>
<feature type="domain" description="Rad4 beta-hairpin" evidence="8">
    <location>
        <begin position="543"/>
        <end position="605"/>
    </location>
</feature>
<feature type="region of interest" description="Disordered" evidence="6">
    <location>
        <begin position="300"/>
        <end position="323"/>
    </location>
</feature>
<dbReference type="InterPro" id="IPR018326">
    <property type="entry name" value="Rad4_beta-hairpin_dom1"/>
</dbReference>
<dbReference type="GO" id="GO:0005737">
    <property type="term" value="C:cytoplasm"/>
    <property type="evidence" value="ECO:0007669"/>
    <property type="project" value="TreeGrafter"/>
</dbReference>
<dbReference type="SMART" id="SM01031">
    <property type="entry name" value="BHD_2"/>
    <property type="match status" value="1"/>
</dbReference>
<dbReference type="PANTHER" id="PTHR12135:SF0">
    <property type="entry name" value="DNA REPAIR PROTEIN COMPLEMENTING XP-C CELLS"/>
    <property type="match status" value="1"/>
</dbReference>
<keyword evidence="5" id="KW-0539">Nucleus</keyword>
<accession>A0A1Y2HD47</accession>
<comment type="subcellular location">
    <subcellularLocation>
        <location evidence="1">Nucleus</location>
    </subcellularLocation>
</comment>
<protein>
    <submittedName>
        <fullName evidence="9">Uncharacterized protein</fullName>
    </submittedName>
</protein>
<evidence type="ECO:0000313" key="10">
    <source>
        <dbReference type="Proteomes" id="UP000193411"/>
    </source>
</evidence>
<dbReference type="GO" id="GO:0006289">
    <property type="term" value="P:nucleotide-excision repair"/>
    <property type="evidence" value="ECO:0007669"/>
    <property type="project" value="InterPro"/>
</dbReference>
<feature type="compositionally biased region" description="Low complexity" evidence="6">
    <location>
        <begin position="308"/>
        <end position="323"/>
    </location>
</feature>
<dbReference type="GO" id="GO:0003684">
    <property type="term" value="F:damaged DNA binding"/>
    <property type="evidence" value="ECO:0007669"/>
    <property type="project" value="InterPro"/>
</dbReference>
<dbReference type="Pfam" id="PF10404">
    <property type="entry name" value="BHD_2"/>
    <property type="match status" value="1"/>
</dbReference>
<dbReference type="GO" id="GO:0006298">
    <property type="term" value="P:mismatch repair"/>
    <property type="evidence" value="ECO:0007669"/>
    <property type="project" value="TreeGrafter"/>
</dbReference>
<evidence type="ECO:0000259" key="7">
    <source>
        <dbReference type="SMART" id="SM01030"/>
    </source>
</evidence>
<dbReference type="Proteomes" id="UP000193411">
    <property type="component" value="Unassembled WGS sequence"/>
</dbReference>
<sequence length="654" mass="71466">MPNRDHDSNDTGRPPKRRRTRSPSPLTAVAMAEAKRQAEMDAMDVGDEEFEFDEDDNDGAEEEFAQEMDEHDDDEDVLEFEDIALPPAPQGDTHPLDADTVVDEGEDEDDDLAFEDITIPPTNPPPMPASDFSIPIPTNLSTIEFTLPLNPSDSQASSNSQKKRRAITKADRIARLTLHRMHLLSLLSSAHLAHKAVSVDDTVHALVLSLIPPPVATAMRLGSDHVRLGPLITWLRSEFTADPMLPWPDGADTVAIAITNRVGHPCTLVLAVAALLWHVVGVKARLVAGLNPIPLTFQGQTAQPSVNDSADPQSSTAAPSSTTAKSCREVLVEKAATIYPLAFALEVPKGHGEWTPLHFNWTVIDHMTPTTTSAYARATASSRSSVTSDTQPHPFDTLKSSGGPYFTSPYVVALAHPPRLSRTSIPRAKDVSVRYLTGLRGGRPVEDPKFRVPLDDPWWSQLVSTGAAGSTAGATAGGVEDQYMLEQLLVNAPFPTRLADYKDHRVYALERHLRKDEVVYPKEPVLGKIKGEMIYPRANVKQVRSERVWVRQFGRQVKAGERPVKESKARGGKGKGADIEQESQETQAGTVALFGEWQTEPYVATAEVDPVTGEVPTNEHGNVELFHPCMVPKGGVHVTGMSLRVPDSFPFVHF</sequence>
<keyword evidence="3" id="KW-0227">DNA damage</keyword>
<evidence type="ECO:0000256" key="2">
    <source>
        <dbReference type="ARBA" id="ARBA00009525"/>
    </source>
</evidence>
<gene>
    <name evidence="9" type="ORF">BCR44DRAFT_283343</name>
</gene>
<dbReference type="PANTHER" id="PTHR12135">
    <property type="entry name" value="DNA REPAIR PROTEIN XP-C / RAD4"/>
    <property type="match status" value="1"/>
</dbReference>
<keyword evidence="4" id="KW-0234">DNA repair</keyword>
<feature type="compositionally biased region" description="Basic and acidic residues" evidence="6">
    <location>
        <begin position="560"/>
        <end position="569"/>
    </location>
</feature>
<evidence type="ECO:0000256" key="3">
    <source>
        <dbReference type="ARBA" id="ARBA00022763"/>
    </source>
</evidence>
<dbReference type="AlphaFoldDB" id="A0A1Y2HD47"/>
<dbReference type="InterPro" id="IPR018327">
    <property type="entry name" value="BHD_2"/>
</dbReference>
<evidence type="ECO:0000256" key="4">
    <source>
        <dbReference type="ARBA" id="ARBA00023204"/>
    </source>
</evidence>
<dbReference type="SMART" id="SM01030">
    <property type="entry name" value="BHD_1"/>
    <property type="match status" value="1"/>
</dbReference>
<feature type="compositionally biased region" description="Acidic residues" evidence="6">
    <location>
        <begin position="41"/>
        <end position="77"/>
    </location>
</feature>
<dbReference type="InterPro" id="IPR004583">
    <property type="entry name" value="DNA_repair_Rad4"/>
</dbReference>
<feature type="region of interest" description="Disordered" evidence="6">
    <location>
        <begin position="1"/>
        <end position="77"/>
    </location>
</feature>
<dbReference type="InterPro" id="IPR036985">
    <property type="entry name" value="Transglutaminase-like_sf"/>
</dbReference>
<evidence type="ECO:0000256" key="1">
    <source>
        <dbReference type="ARBA" id="ARBA00004123"/>
    </source>
</evidence>
<keyword evidence="10" id="KW-1185">Reference proteome</keyword>
<reference evidence="9 10" key="1">
    <citation type="submission" date="2016-07" db="EMBL/GenBank/DDBJ databases">
        <title>Pervasive Adenine N6-methylation of Active Genes in Fungi.</title>
        <authorList>
            <consortium name="DOE Joint Genome Institute"/>
            <person name="Mondo S.J."/>
            <person name="Dannebaum R.O."/>
            <person name="Kuo R.C."/>
            <person name="Labutti K."/>
            <person name="Haridas S."/>
            <person name="Kuo A."/>
            <person name="Salamov A."/>
            <person name="Ahrendt S.R."/>
            <person name="Lipzen A."/>
            <person name="Sullivan W."/>
            <person name="Andreopoulos W.B."/>
            <person name="Clum A."/>
            <person name="Lindquist E."/>
            <person name="Daum C."/>
            <person name="Ramamoorthy G.K."/>
            <person name="Gryganskyi A."/>
            <person name="Culley D."/>
            <person name="Magnuson J.K."/>
            <person name="James T.Y."/>
            <person name="O'Malley M.A."/>
            <person name="Stajich J.E."/>
            <person name="Spatafora J.W."/>
            <person name="Visel A."/>
            <person name="Grigoriev I.V."/>
        </authorList>
    </citation>
    <scope>NUCLEOTIDE SEQUENCE [LARGE SCALE GENOMIC DNA]</scope>
    <source>
        <strain evidence="9 10">PL171</strain>
    </source>
</reference>
<feature type="domain" description="Rad4 beta-hairpin" evidence="7">
    <location>
        <begin position="490"/>
        <end position="541"/>
    </location>
</feature>
<dbReference type="STRING" id="765915.A0A1Y2HD47"/>
<dbReference type="Pfam" id="PF10405">
    <property type="entry name" value="BHD_3"/>
    <property type="match status" value="1"/>
</dbReference>
<feature type="region of interest" description="Disordered" evidence="6">
    <location>
        <begin position="560"/>
        <end position="585"/>
    </location>
</feature>
<dbReference type="Pfam" id="PF10403">
    <property type="entry name" value="BHD_1"/>
    <property type="match status" value="1"/>
</dbReference>
<proteinExistence type="inferred from homology"/>
<comment type="similarity">
    <text evidence="2">Belongs to the XPC family.</text>
</comment>
<dbReference type="GO" id="GO:0071942">
    <property type="term" value="C:XPC complex"/>
    <property type="evidence" value="ECO:0007669"/>
    <property type="project" value="TreeGrafter"/>
</dbReference>
<evidence type="ECO:0000256" key="6">
    <source>
        <dbReference type="SAM" id="MobiDB-lite"/>
    </source>
</evidence>
<dbReference type="EMBL" id="MCFL01000053">
    <property type="protein sequence ID" value="ORZ31904.1"/>
    <property type="molecule type" value="Genomic_DNA"/>
</dbReference>
<dbReference type="GO" id="GO:0003697">
    <property type="term" value="F:single-stranded DNA binding"/>
    <property type="evidence" value="ECO:0007669"/>
    <property type="project" value="TreeGrafter"/>
</dbReference>
<dbReference type="InterPro" id="IPR018328">
    <property type="entry name" value="Rad4_beta-hairpin_dom3"/>
</dbReference>
<dbReference type="Gene3D" id="3.90.260.10">
    <property type="entry name" value="Transglutaminase-like"/>
    <property type="match status" value="1"/>
</dbReference>
<dbReference type="OrthoDB" id="300780at2759"/>
<comment type="caution">
    <text evidence="9">The sequence shown here is derived from an EMBL/GenBank/DDBJ whole genome shotgun (WGS) entry which is preliminary data.</text>
</comment>
<evidence type="ECO:0000259" key="8">
    <source>
        <dbReference type="SMART" id="SM01031"/>
    </source>
</evidence>
<feature type="compositionally biased region" description="Basic and acidic residues" evidence="6">
    <location>
        <begin position="1"/>
        <end position="10"/>
    </location>
</feature>
<name>A0A1Y2HD47_9FUNG</name>
<evidence type="ECO:0000256" key="5">
    <source>
        <dbReference type="ARBA" id="ARBA00023242"/>
    </source>
</evidence>
<dbReference type="GO" id="GO:0000111">
    <property type="term" value="C:nucleotide-excision repair factor 2 complex"/>
    <property type="evidence" value="ECO:0007669"/>
    <property type="project" value="TreeGrafter"/>
</dbReference>
<evidence type="ECO:0000313" key="9">
    <source>
        <dbReference type="EMBL" id="ORZ31904.1"/>
    </source>
</evidence>
<dbReference type="Gene3D" id="2.20.20.110">
    <property type="entry name" value="Rad4, beta-hairpin domain BHD1"/>
    <property type="match status" value="1"/>
</dbReference>